<dbReference type="PATRIC" id="fig|1679170.3.peg.1886"/>
<gene>
    <name evidence="1" type="ORF">AC625_08725</name>
</gene>
<dbReference type="EMBL" id="LFZW01000001">
    <property type="protein sequence ID" value="KMY49615.1"/>
    <property type="molecule type" value="Genomic_DNA"/>
</dbReference>
<keyword evidence="2" id="KW-1185">Reference proteome</keyword>
<name>A0A0K9GSK7_9BACI</name>
<dbReference type="Proteomes" id="UP000037146">
    <property type="component" value="Unassembled WGS sequence"/>
</dbReference>
<protein>
    <submittedName>
        <fullName evidence="1">Uncharacterized protein</fullName>
    </submittedName>
</protein>
<reference evidence="2" key="1">
    <citation type="submission" date="2015-07" db="EMBL/GenBank/DDBJ databases">
        <title>Genome sequencing project for genomic taxonomy and phylogenomics of Bacillus-like bacteria.</title>
        <authorList>
            <person name="Liu B."/>
            <person name="Wang J."/>
            <person name="Zhu Y."/>
            <person name="Liu G."/>
            <person name="Chen Q."/>
            <person name="Chen Z."/>
            <person name="Lan J."/>
            <person name="Che J."/>
            <person name="Ge C."/>
            <person name="Shi H."/>
            <person name="Pan Z."/>
            <person name="Liu X."/>
        </authorList>
    </citation>
    <scope>NUCLEOTIDE SEQUENCE [LARGE SCALE GENOMIC DNA]</scope>
    <source>
        <strain evidence="2">FJAT-27997</strain>
    </source>
</reference>
<evidence type="ECO:0000313" key="2">
    <source>
        <dbReference type="Proteomes" id="UP000037146"/>
    </source>
</evidence>
<organism evidence="1 2">
    <name type="scientific">Peribacillus loiseleuriae</name>
    <dbReference type="NCBI Taxonomy" id="1679170"/>
    <lineage>
        <taxon>Bacteria</taxon>
        <taxon>Bacillati</taxon>
        <taxon>Bacillota</taxon>
        <taxon>Bacilli</taxon>
        <taxon>Bacillales</taxon>
        <taxon>Bacillaceae</taxon>
        <taxon>Peribacillus</taxon>
    </lineage>
</organism>
<accession>A0A0K9GSK7</accession>
<evidence type="ECO:0000313" key="1">
    <source>
        <dbReference type="EMBL" id="KMY49615.1"/>
    </source>
</evidence>
<proteinExistence type="predicted"/>
<comment type="caution">
    <text evidence="1">The sequence shown here is derived from an EMBL/GenBank/DDBJ whole genome shotgun (WGS) entry which is preliminary data.</text>
</comment>
<sequence length="71" mass="7978">MDVYAQVKIDLVLFNGGSIEEAGISLHDDIIKDTKVIITTTNGREIIFDSKKSEINNVEVSWEAEYDDEVC</sequence>
<dbReference type="RefSeq" id="WP_049680952.1">
    <property type="nucleotide sequence ID" value="NZ_LFZW01000001.1"/>
</dbReference>
<dbReference type="AlphaFoldDB" id="A0A0K9GSK7"/>